<keyword evidence="5" id="KW-1185">Reference proteome</keyword>
<protein>
    <submittedName>
        <fullName evidence="4">Glycosyltransferase family 77</fullName>
    </submittedName>
</protein>
<dbReference type="GO" id="GO:0005794">
    <property type="term" value="C:Golgi apparatus"/>
    <property type="evidence" value="ECO:0007669"/>
    <property type="project" value="TreeGrafter"/>
</dbReference>
<evidence type="ECO:0000259" key="3">
    <source>
        <dbReference type="Pfam" id="PF03407"/>
    </source>
</evidence>
<keyword evidence="2" id="KW-1133">Transmembrane helix</keyword>
<name>A0A2P6V3D1_9CHLO</name>
<dbReference type="PANTHER" id="PTHR46936:SF1">
    <property type="entry name" value="ARABINOSYLTRANSFERASE XEG113"/>
    <property type="match status" value="1"/>
</dbReference>
<dbReference type="PANTHER" id="PTHR46936">
    <property type="entry name" value="ARABINOSYLTRANSFERASE XEG113"/>
    <property type="match status" value="1"/>
</dbReference>
<feature type="domain" description="Nucleotide-diphospho-sugar transferase" evidence="3">
    <location>
        <begin position="136"/>
        <end position="373"/>
    </location>
</feature>
<sequence>MVRIRSAHTTLRGSGGVPGASVPLGALYLSAAICCTLLLSWRLLSIEHGMPASHRSLPGDDSSISASEGRSTGFLQQSQQQQQAGVAVAAPPPPPPSVPYPDLDAVPYVVVCFSDSGYADLLLNWIASIKPTGAPFLIAAMDDRVMQLAAEERVPALRADLPEAGSLHRDIPSFRAIGTAKTRFVLGLLEAHPSLPVVVVADSDQVWLRPPGEFLAHHPAADFYTSTDCLSHQLEEEIRPHHKLPRCGHIPNNTEGLRAFNGGLWAARNTPAARDFLHAWAAMLTDDQYARTDDQHALNILLEKGELRPAGPDEPRAVMAWEGKLKVQPFPVILFANGHVAFVQRLPWRHGVVPIAIHTTFQRSGVLGKVARLREFGLWLRDTPQYYGAAPLYGSPPVKFLAYENDVLAFVAEQEAARYGSRGHGMPLMEAHMIGMAYQLAMMRDAMAVARMLGRAVVLPTLWCWCDFDESPDIMETCRIKGTDLPLHGPFECPVDYPINVYYLQSSGVDWRPAGFLHLPQLPPQVRHGRAVVAVAAQRPAQPFPPPPHVLGHGVVAWQGITQGELLQVVAPVAEAPVLVLRGQLRGFLGGFDGPSVSAAFDQTFEAILGNEGYWCCATWGPADLEYRKFFYARPPRLADGWHEWRPPTLELYDWCDKVSATDGNRKFTQLPQHPCAFLRNTTAAEVASGGAAALAARGPPLSVPVL</sequence>
<organism evidence="4 5">
    <name type="scientific">Micractinium conductrix</name>
    <dbReference type="NCBI Taxonomy" id="554055"/>
    <lineage>
        <taxon>Eukaryota</taxon>
        <taxon>Viridiplantae</taxon>
        <taxon>Chlorophyta</taxon>
        <taxon>core chlorophytes</taxon>
        <taxon>Trebouxiophyceae</taxon>
        <taxon>Chlorellales</taxon>
        <taxon>Chlorellaceae</taxon>
        <taxon>Chlorella clade</taxon>
        <taxon>Micractinium</taxon>
    </lineage>
</organism>
<evidence type="ECO:0000313" key="4">
    <source>
        <dbReference type="EMBL" id="PSC68599.1"/>
    </source>
</evidence>
<dbReference type="GO" id="GO:0052636">
    <property type="term" value="F:arabinosyltransferase activity"/>
    <property type="evidence" value="ECO:0007669"/>
    <property type="project" value="TreeGrafter"/>
</dbReference>
<feature type="compositionally biased region" description="Low complexity" evidence="1">
    <location>
        <begin position="76"/>
        <end position="89"/>
    </location>
</feature>
<dbReference type="InterPro" id="IPR005069">
    <property type="entry name" value="Nucl-diP-sugar_transferase"/>
</dbReference>
<keyword evidence="2" id="KW-0472">Membrane</keyword>
<comment type="caution">
    <text evidence="4">The sequence shown here is derived from an EMBL/GenBank/DDBJ whole genome shotgun (WGS) entry which is preliminary data.</text>
</comment>
<feature type="region of interest" description="Disordered" evidence="1">
    <location>
        <begin position="53"/>
        <end position="96"/>
    </location>
</feature>
<feature type="compositionally biased region" description="Polar residues" evidence="1">
    <location>
        <begin position="62"/>
        <end position="75"/>
    </location>
</feature>
<dbReference type="OrthoDB" id="540503at2759"/>
<dbReference type="Pfam" id="PF03407">
    <property type="entry name" value="Nucleotid_trans"/>
    <property type="match status" value="1"/>
</dbReference>
<keyword evidence="2" id="KW-0812">Transmembrane</keyword>
<dbReference type="AlphaFoldDB" id="A0A2P6V3D1"/>
<dbReference type="GO" id="GO:0052325">
    <property type="term" value="P:cell wall pectin biosynthetic process"/>
    <property type="evidence" value="ECO:0007669"/>
    <property type="project" value="TreeGrafter"/>
</dbReference>
<proteinExistence type="predicted"/>
<evidence type="ECO:0000256" key="1">
    <source>
        <dbReference type="SAM" id="MobiDB-lite"/>
    </source>
</evidence>
<accession>A0A2P6V3D1</accession>
<dbReference type="EMBL" id="LHPF02000035">
    <property type="protein sequence ID" value="PSC68599.1"/>
    <property type="molecule type" value="Genomic_DNA"/>
</dbReference>
<reference evidence="4 5" key="1">
    <citation type="journal article" date="2018" name="Plant J.">
        <title>Genome sequences of Chlorella sorokiniana UTEX 1602 and Micractinium conductrix SAG 241.80: implications to maltose excretion by a green alga.</title>
        <authorList>
            <person name="Arriola M.B."/>
            <person name="Velmurugan N."/>
            <person name="Zhang Y."/>
            <person name="Plunkett M.H."/>
            <person name="Hondzo H."/>
            <person name="Barney B.M."/>
        </authorList>
    </citation>
    <scope>NUCLEOTIDE SEQUENCE [LARGE SCALE GENOMIC DNA]</scope>
    <source>
        <strain evidence="4 5">SAG 241.80</strain>
    </source>
</reference>
<dbReference type="Proteomes" id="UP000239649">
    <property type="component" value="Unassembled WGS sequence"/>
</dbReference>
<evidence type="ECO:0000313" key="5">
    <source>
        <dbReference type="Proteomes" id="UP000239649"/>
    </source>
</evidence>
<evidence type="ECO:0000256" key="2">
    <source>
        <dbReference type="SAM" id="Phobius"/>
    </source>
</evidence>
<gene>
    <name evidence="4" type="ORF">C2E20_7802</name>
</gene>
<dbReference type="InterPro" id="IPR053250">
    <property type="entry name" value="Glycosyltransferase_77"/>
</dbReference>
<feature type="transmembrane region" description="Helical" evidence="2">
    <location>
        <begin position="20"/>
        <end position="41"/>
    </location>
</feature>